<dbReference type="Proteomes" id="UP001459277">
    <property type="component" value="Unassembled WGS sequence"/>
</dbReference>
<proteinExistence type="predicted"/>
<evidence type="ECO:0000313" key="1">
    <source>
        <dbReference type="EMBL" id="KAL0007050.1"/>
    </source>
</evidence>
<accession>A0AAW2D902</accession>
<dbReference type="AlphaFoldDB" id="A0AAW2D902"/>
<protein>
    <submittedName>
        <fullName evidence="1">Uncharacterized protein</fullName>
    </submittedName>
</protein>
<gene>
    <name evidence="1" type="ORF">SO802_008552</name>
</gene>
<evidence type="ECO:0000313" key="2">
    <source>
        <dbReference type="Proteomes" id="UP001459277"/>
    </source>
</evidence>
<dbReference type="EMBL" id="JAZDWU010000003">
    <property type="protein sequence ID" value="KAL0007050.1"/>
    <property type="molecule type" value="Genomic_DNA"/>
</dbReference>
<comment type="caution">
    <text evidence="1">The sequence shown here is derived from an EMBL/GenBank/DDBJ whole genome shotgun (WGS) entry which is preliminary data.</text>
</comment>
<name>A0AAW2D902_9ROSI</name>
<keyword evidence="2" id="KW-1185">Reference proteome</keyword>
<reference evidence="1 2" key="1">
    <citation type="submission" date="2024-01" db="EMBL/GenBank/DDBJ databases">
        <title>A telomere-to-telomere, gap-free genome of sweet tea (Lithocarpus litseifolius).</title>
        <authorList>
            <person name="Zhou J."/>
        </authorList>
    </citation>
    <scope>NUCLEOTIDE SEQUENCE [LARGE SCALE GENOMIC DNA]</scope>
    <source>
        <strain evidence="1">Zhou-2022a</strain>
        <tissue evidence="1">Leaf</tissue>
    </source>
</reference>
<organism evidence="1 2">
    <name type="scientific">Lithocarpus litseifolius</name>
    <dbReference type="NCBI Taxonomy" id="425828"/>
    <lineage>
        <taxon>Eukaryota</taxon>
        <taxon>Viridiplantae</taxon>
        <taxon>Streptophyta</taxon>
        <taxon>Embryophyta</taxon>
        <taxon>Tracheophyta</taxon>
        <taxon>Spermatophyta</taxon>
        <taxon>Magnoliopsida</taxon>
        <taxon>eudicotyledons</taxon>
        <taxon>Gunneridae</taxon>
        <taxon>Pentapetalae</taxon>
        <taxon>rosids</taxon>
        <taxon>fabids</taxon>
        <taxon>Fagales</taxon>
        <taxon>Fagaceae</taxon>
        <taxon>Lithocarpus</taxon>
    </lineage>
</organism>
<sequence>MVKHNPNLDLSGLVMGDVEKKLLSDCPSEATTKNVMEETTTLAEVTKVFGYLHVLVVLSNSSCLVAFG</sequence>